<dbReference type="HAMAP" id="MF_03035">
    <property type="entry name" value="Clp1"/>
    <property type="match status" value="1"/>
</dbReference>
<dbReference type="GO" id="GO:0005524">
    <property type="term" value="F:ATP binding"/>
    <property type="evidence" value="ECO:0007669"/>
    <property type="project" value="UniProtKB-UniRule"/>
</dbReference>
<evidence type="ECO:0000313" key="10">
    <source>
        <dbReference type="EMBL" id="EDV26638.1"/>
    </source>
</evidence>
<evidence type="ECO:0000256" key="6">
    <source>
        <dbReference type="HAMAP-Rule" id="MF_03035"/>
    </source>
</evidence>
<dbReference type="GO" id="GO:0051731">
    <property type="term" value="F:polynucleotide 5'-hydroxyl-kinase activity"/>
    <property type="evidence" value="ECO:0000318"/>
    <property type="project" value="GO_Central"/>
</dbReference>
<dbReference type="InterPro" id="IPR038239">
    <property type="entry name" value="Clp1_N_sf"/>
</dbReference>
<dbReference type="GO" id="GO:0005849">
    <property type="term" value="C:mRNA cleavage factor complex"/>
    <property type="evidence" value="ECO:0007669"/>
    <property type="project" value="InterPro"/>
</dbReference>
<dbReference type="RefSeq" id="XP_002110634.1">
    <property type="nucleotide sequence ID" value="XM_002110598.1"/>
</dbReference>
<dbReference type="Proteomes" id="UP000009022">
    <property type="component" value="Unassembled WGS sequence"/>
</dbReference>
<proteinExistence type="inferred from homology"/>
<keyword evidence="3 6" id="KW-0547">Nucleotide-binding</keyword>
<feature type="domain" description="Clp1 P-loop" evidence="9">
    <location>
        <begin position="142"/>
        <end position="328"/>
    </location>
</feature>
<dbReference type="InterPro" id="IPR032319">
    <property type="entry name" value="CLP1_P"/>
</dbReference>
<evidence type="ECO:0000256" key="1">
    <source>
        <dbReference type="ARBA" id="ARBA00004123"/>
    </source>
</evidence>
<feature type="binding site" evidence="6">
    <location>
        <position position="43"/>
    </location>
    <ligand>
        <name>ATP</name>
        <dbReference type="ChEBI" id="CHEBI:30616"/>
    </ligand>
</feature>
<dbReference type="Gene3D" id="3.40.50.300">
    <property type="entry name" value="P-loop containing nucleotide triphosphate hydrolases"/>
    <property type="match status" value="1"/>
</dbReference>
<evidence type="ECO:0000259" key="9">
    <source>
        <dbReference type="Pfam" id="PF16575"/>
    </source>
</evidence>
<dbReference type="InterPro" id="IPR045116">
    <property type="entry name" value="Clp1/Grc3"/>
</dbReference>
<dbReference type="PANTHER" id="PTHR12755:SF6">
    <property type="entry name" value="POLYRIBONUCLEOTIDE 5'-HYDROXYL-KINASE CLP1"/>
    <property type="match status" value="1"/>
</dbReference>
<dbReference type="Pfam" id="PF16575">
    <property type="entry name" value="CLP1_P"/>
    <property type="match status" value="1"/>
</dbReference>
<reference evidence="10 11" key="1">
    <citation type="journal article" date="2008" name="Nature">
        <title>The Trichoplax genome and the nature of placozoans.</title>
        <authorList>
            <person name="Srivastava M."/>
            <person name="Begovic E."/>
            <person name="Chapman J."/>
            <person name="Putnam N.H."/>
            <person name="Hellsten U."/>
            <person name="Kawashima T."/>
            <person name="Kuo A."/>
            <person name="Mitros T."/>
            <person name="Salamov A."/>
            <person name="Carpenter M.L."/>
            <person name="Signorovitch A.Y."/>
            <person name="Moreno M.A."/>
            <person name="Kamm K."/>
            <person name="Grimwood J."/>
            <person name="Schmutz J."/>
            <person name="Shapiro H."/>
            <person name="Grigoriev I.V."/>
            <person name="Buss L.W."/>
            <person name="Schierwater B."/>
            <person name="Dellaporta S.L."/>
            <person name="Rokhsar D.S."/>
        </authorList>
    </citation>
    <scope>NUCLEOTIDE SEQUENCE [LARGE SCALE GENOMIC DNA]</scope>
    <source>
        <strain evidence="10 11">Grell-BS-1999</strain>
    </source>
</reference>
<dbReference type="FunFam" id="2.60.120.1030:FF:000001">
    <property type="entry name" value="Protein CLP1 homolog 5"/>
    <property type="match status" value="1"/>
</dbReference>
<feature type="domain" description="Clp1 C-terminal" evidence="7">
    <location>
        <begin position="335"/>
        <end position="445"/>
    </location>
</feature>
<dbReference type="OrthoDB" id="258143at2759"/>
<dbReference type="GO" id="GO:0031124">
    <property type="term" value="P:mRNA 3'-end processing"/>
    <property type="evidence" value="ECO:0007669"/>
    <property type="project" value="UniProtKB-UniRule"/>
</dbReference>
<dbReference type="AlphaFoldDB" id="B3RT55"/>
<dbReference type="InterPro" id="IPR010655">
    <property type="entry name" value="Clp1_C"/>
</dbReference>
<dbReference type="GeneID" id="6752374"/>
<comment type="caution">
    <text evidence="6">Lacks conserved residue(s) required for the propagation of feature annotation.</text>
</comment>
<gene>
    <name evidence="10" type="ORF">TRIADDRAFT_54844</name>
</gene>
<evidence type="ECO:0000259" key="7">
    <source>
        <dbReference type="Pfam" id="PF06807"/>
    </source>
</evidence>
<dbReference type="Gene3D" id="2.60.120.1030">
    <property type="entry name" value="Clp1, DNA binding domain"/>
    <property type="match status" value="1"/>
</dbReference>
<dbReference type="InParanoid" id="B3RT55"/>
<evidence type="ECO:0000313" key="11">
    <source>
        <dbReference type="Proteomes" id="UP000009022"/>
    </source>
</evidence>
<evidence type="ECO:0000256" key="4">
    <source>
        <dbReference type="ARBA" id="ARBA00022840"/>
    </source>
</evidence>
<dbReference type="KEGG" id="tad:TRIADDRAFT_54844"/>
<dbReference type="InterPro" id="IPR038238">
    <property type="entry name" value="Clp1_C_sf"/>
</dbReference>
<comment type="subcellular location">
    <subcellularLocation>
        <location evidence="1 6">Nucleus</location>
    </subcellularLocation>
</comment>
<evidence type="ECO:0000256" key="2">
    <source>
        <dbReference type="ARBA" id="ARBA00022664"/>
    </source>
</evidence>
<dbReference type="Gene3D" id="2.40.30.330">
    <property type="entry name" value="Pre-mRNA cleavage complex subunit Clp1, C-terminal domain"/>
    <property type="match status" value="1"/>
</dbReference>
<dbReference type="InterPro" id="IPR027417">
    <property type="entry name" value="P-loop_NTPase"/>
</dbReference>
<protein>
    <recommendedName>
        <fullName evidence="6">Protein CLP1 homolog</fullName>
    </recommendedName>
</protein>
<organism evidence="10 11">
    <name type="scientific">Trichoplax adhaerens</name>
    <name type="common">Trichoplax reptans</name>
    <dbReference type="NCBI Taxonomy" id="10228"/>
    <lineage>
        <taxon>Eukaryota</taxon>
        <taxon>Metazoa</taxon>
        <taxon>Placozoa</taxon>
        <taxon>Uniplacotomia</taxon>
        <taxon>Trichoplacea</taxon>
        <taxon>Trichoplacidae</taxon>
        <taxon>Trichoplax</taxon>
    </lineage>
</organism>
<name>B3RT55_TRIAD</name>
<dbReference type="InterPro" id="IPR028606">
    <property type="entry name" value="Clp1"/>
</dbReference>
<evidence type="ECO:0000259" key="8">
    <source>
        <dbReference type="Pfam" id="PF16573"/>
    </source>
</evidence>
<keyword evidence="2 6" id="KW-0507">mRNA processing</keyword>
<comment type="similarity">
    <text evidence="6">Belongs to the Clp1 family. Clp1 subfamily.</text>
</comment>
<dbReference type="HOGENOM" id="CLU_018195_1_0_1"/>
<dbReference type="Pfam" id="PF16573">
    <property type="entry name" value="CLP1_N"/>
    <property type="match status" value="1"/>
</dbReference>
<dbReference type="eggNOG" id="KOG2749">
    <property type="taxonomic scope" value="Eukaryota"/>
</dbReference>
<accession>B3RT55</accession>
<evidence type="ECO:0000256" key="3">
    <source>
        <dbReference type="ARBA" id="ARBA00022741"/>
    </source>
</evidence>
<sequence>MASTGVDVTRSNEDEDGLVEQRIKARAVASLPGKEYKLEAETELRIEVRSVSDAKVILLQGKAEIFGCELVSDKVVDMRKRTTCAVFTWHGCTIKIIPESVYAYVSDKTPMQFYVNLHEALEQRRCKAVENNTDGPVTMVIGPTDVGKSTLCRLLLNYAVRLGRLPTFIDLDVGQGIVSIPGTIGALHINRTITVSDGLDDYPSLVFHYGSNTPSTNVKLYMTLVSRLADSLRKYWANLPSRCHNGCIINTCGWITDVGYKIIVDAAETFKVDQIIVLDNERLYNDLMIHFGSNAEIVLAPKSGGVIERAQSTRANARALRIKTYFYGDDNSGYTPHVYELAFSDIQIFKVGGPNLPTSCLPLGMKPEDAALKLINVVPEKSLIHRILAVSAALSTDEDIVQTAVIGFVCVYDVDVNRKILKVLSPSPGALPRHILILSDLSFYDIPS</sequence>
<dbReference type="CTD" id="6752374"/>
<dbReference type="STRING" id="10228.B3RT55"/>
<dbReference type="OMA" id="VQYVNCH"/>
<dbReference type="PhylomeDB" id="B3RT55"/>
<dbReference type="SUPFAM" id="SSF52540">
    <property type="entry name" value="P-loop containing nucleoside triphosphate hydrolases"/>
    <property type="match status" value="1"/>
</dbReference>
<dbReference type="PANTHER" id="PTHR12755">
    <property type="entry name" value="CLEAVAGE/POLYADENYLATION FACTOR IA SUBUNIT CLP1P"/>
    <property type="match status" value="1"/>
</dbReference>
<feature type="binding site" evidence="6">
    <location>
        <begin position="145"/>
        <end position="150"/>
    </location>
    <ligand>
        <name>ATP</name>
        <dbReference type="ChEBI" id="CHEBI:30616"/>
    </ligand>
</feature>
<dbReference type="FunCoup" id="B3RT55">
    <property type="interactions" value="1785"/>
</dbReference>
<dbReference type="FunFam" id="2.40.30.330:FF:000001">
    <property type="entry name" value="Protein CLP1 homolog"/>
    <property type="match status" value="1"/>
</dbReference>
<dbReference type="GO" id="GO:0006388">
    <property type="term" value="P:tRNA splicing, via endonucleolytic cleavage and ligation"/>
    <property type="evidence" value="ECO:0000318"/>
    <property type="project" value="GO_Central"/>
</dbReference>
<comment type="function">
    <text evidence="6">Required for endonucleolytic cleavage during polyadenylation-dependent pre-mRNA 3'-end formation.</text>
</comment>
<dbReference type="GO" id="GO:0005634">
    <property type="term" value="C:nucleus"/>
    <property type="evidence" value="ECO:0000318"/>
    <property type="project" value="GO_Central"/>
</dbReference>
<evidence type="ECO:0000256" key="5">
    <source>
        <dbReference type="ARBA" id="ARBA00023242"/>
    </source>
</evidence>
<keyword evidence="11" id="KW-1185">Reference proteome</keyword>
<keyword evidence="5 6" id="KW-0539">Nucleus</keyword>
<keyword evidence="4 6" id="KW-0067">ATP-binding</keyword>
<dbReference type="Pfam" id="PF06807">
    <property type="entry name" value="Clp1"/>
    <property type="match status" value="1"/>
</dbReference>
<dbReference type="EMBL" id="DS985243">
    <property type="protein sequence ID" value="EDV26638.1"/>
    <property type="molecule type" value="Genomic_DNA"/>
</dbReference>
<feature type="domain" description="Clp1 N-terminal" evidence="8">
    <location>
        <begin position="37"/>
        <end position="128"/>
    </location>
</feature>
<dbReference type="InterPro" id="IPR032324">
    <property type="entry name" value="Clp1_N"/>
</dbReference>